<dbReference type="Pfam" id="PF13641">
    <property type="entry name" value="Glyco_tranf_2_3"/>
    <property type="match status" value="1"/>
</dbReference>
<keyword evidence="4 8" id="KW-0812">Transmembrane</keyword>
<protein>
    <submittedName>
        <fullName evidence="9">Glycosyltransferase family 2</fullName>
    </submittedName>
</protein>
<dbReference type="RefSeq" id="XP_040656794.1">
    <property type="nucleotide sequence ID" value="XM_040801761.1"/>
</dbReference>
<feature type="transmembrane region" description="Helical" evidence="8">
    <location>
        <begin position="349"/>
        <end position="369"/>
    </location>
</feature>
<evidence type="ECO:0000256" key="7">
    <source>
        <dbReference type="ARBA" id="ARBA00023180"/>
    </source>
</evidence>
<name>A0A151GKA6_DRECN</name>
<gene>
    <name evidence="9" type="ORF">DCS_04451</name>
</gene>
<evidence type="ECO:0000256" key="2">
    <source>
        <dbReference type="ARBA" id="ARBA00022676"/>
    </source>
</evidence>
<evidence type="ECO:0000256" key="1">
    <source>
        <dbReference type="ARBA" id="ARBA00004370"/>
    </source>
</evidence>
<evidence type="ECO:0000256" key="6">
    <source>
        <dbReference type="ARBA" id="ARBA00023136"/>
    </source>
</evidence>
<keyword evidence="6 8" id="KW-0472">Membrane</keyword>
<dbReference type="Gene3D" id="3.90.550.10">
    <property type="entry name" value="Spore Coat Polysaccharide Biosynthesis Protein SpsA, Chain A"/>
    <property type="match status" value="1"/>
</dbReference>
<evidence type="ECO:0000313" key="9">
    <source>
        <dbReference type="EMBL" id="KYK57442.1"/>
    </source>
</evidence>
<dbReference type="InterPro" id="IPR029044">
    <property type="entry name" value="Nucleotide-diphossugar_trans"/>
</dbReference>
<proteinExistence type="predicted"/>
<evidence type="ECO:0000256" key="5">
    <source>
        <dbReference type="ARBA" id="ARBA00022989"/>
    </source>
</evidence>
<dbReference type="GO" id="GO:0016020">
    <property type="term" value="C:membrane"/>
    <property type="evidence" value="ECO:0007669"/>
    <property type="project" value="UniProtKB-SubCell"/>
</dbReference>
<dbReference type="Proteomes" id="UP000076580">
    <property type="component" value="Chromosome 02"/>
</dbReference>
<keyword evidence="2" id="KW-0328">Glycosyltransferase</keyword>
<dbReference type="SUPFAM" id="SSF53448">
    <property type="entry name" value="Nucleotide-diphospho-sugar transferases"/>
    <property type="match status" value="1"/>
</dbReference>
<comment type="caution">
    <text evidence="9">The sequence shown here is derived from an EMBL/GenBank/DDBJ whole genome shotgun (WGS) entry which is preliminary data.</text>
</comment>
<organism evidence="9 10">
    <name type="scientific">Drechmeria coniospora</name>
    <name type="common">Nematophagous fungus</name>
    <name type="synonym">Meria coniospora</name>
    <dbReference type="NCBI Taxonomy" id="98403"/>
    <lineage>
        <taxon>Eukaryota</taxon>
        <taxon>Fungi</taxon>
        <taxon>Dikarya</taxon>
        <taxon>Ascomycota</taxon>
        <taxon>Pezizomycotina</taxon>
        <taxon>Sordariomycetes</taxon>
        <taxon>Hypocreomycetidae</taxon>
        <taxon>Hypocreales</taxon>
        <taxon>Ophiocordycipitaceae</taxon>
        <taxon>Drechmeria</taxon>
    </lineage>
</organism>
<evidence type="ECO:0000256" key="4">
    <source>
        <dbReference type="ARBA" id="ARBA00022692"/>
    </source>
</evidence>
<dbReference type="PANTHER" id="PTHR47844:SF1">
    <property type="entry name" value="EXOSTOSIN-LIKE 2"/>
    <property type="match status" value="1"/>
</dbReference>
<feature type="transmembrane region" description="Helical" evidence="8">
    <location>
        <begin position="308"/>
        <end position="337"/>
    </location>
</feature>
<dbReference type="GO" id="GO:0016757">
    <property type="term" value="F:glycosyltransferase activity"/>
    <property type="evidence" value="ECO:0007669"/>
    <property type="project" value="UniProtKB-KW"/>
</dbReference>
<dbReference type="AlphaFoldDB" id="A0A151GKA6"/>
<keyword evidence="7" id="KW-0325">Glycoprotein</keyword>
<evidence type="ECO:0000256" key="3">
    <source>
        <dbReference type="ARBA" id="ARBA00022679"/>
    </source>
</evidence>
<evidence type="ECO:0000313" key="10">
    <source>
        <dbReference type="Proteomes" id="UP000076580"/>
    </source>
</evidence>
<dbReference type="PANTHER" id="PTHR47844">
    <property type="entry name" value="SYNTHASE CPS1, PUTATIVE (AFU_ORTHOLOGUE AFUA_7G02500)-RELATED"/>
    <property type="match status" value="1"/>
</dbReference>
<evidence type="ECO:0000256" key="8">
    <source>
        <dbReference type="SAM" id="Phobius"/>
    </source>
</evidence>
<dbReference type="CDD" id="cd06434">
    <property type="entry name" value="GT2_HAS"/>
    <property type="match status" value="1"/>
</dbReference>
<dbReference type="EMBL" id="LAYC01000002">
    <property type="protein sequence ID" value="KYK57442.1"/>
    <property type="molecule type" value="Genomic_DNA"/>
</dbReference>
<dbReference type="GeneID" id="63717094"/>
<feature type="transmembrane region" description="Helical" evidence="8">
    <location>
        <begin position="25"/>
        <end position="45"/>
    </location>
</feature>
<dbReference type="InterPro" id="IPR052427">
    <property type="entry name" value="Glycosyltrans_GT2/GT47"/>
</dbReference>
<reference evidence="9 10" key="1">
    <citation type="journal article" date="2016" name="Sci. Rep.">
        <title>Insights into Adaptations to a Near-Obligate Nematode Endoparasitic Lifestyle from the Finished Genome of Drechmeria coniospora.</title>
        <authorList>
            <person name="Zhang L."/>
            <person name="Zhou Z."/>
            <person name="Guo Q."/>
            <person name="Fokkens L."/>
            <person name="Miskei M."/>
            <person name="Pocsi I."/>
            <person name="Zhang W."/>
            <person name="Chen M."/>
            <person name="Wang L."/>
            <person name="Sun Y."/>
            <person name="Donzelli B.G."/>
            <person name="Gibson D.M."/>
            <person name="Nelson D.R."/>
            <person name="Luo J.G."/>
            <person name="Rep M."/>
            <person name="Liu H."/>
            <person name="Yang S."/>
            <person name="Wang J."/>
            <person name="Krasnoff S.B."/>
            <person name="Xu Y."/>
            <person name="Molnar I."/>
            <person name="Lin M."/>
        </authorList>
    </citation>
    <scope>NUCLEOTIDE SEQUENCE [LARGE SCALE GENOMIC DNA]</scope>
    <source>
        <strain evidence="9 10">ARSEF 6962</strain>
    </source>
</reference>
<dbReference type="STRING" id="98403.A0A151GKA6"/>
<dbReference type="InParanoid" id="A0A151GKA6"/>
<keyword evidence="3 9" id="KW-0808">Transferase</keyword>
<comment type="subcellular location">
    <subcellularLocation>
        <location evidence="1">Membrane</location>
    </subcellularLocation>
</comment>
<sequence length="519" mass="58974">MDELARNLAGIGASILLHLVPSPTLWRSTSFWAFIFWGVWIHRYLRLLVHCVSHWTYKSKPIPAKASFTNEDVTVVIPTIHHAFEELRPSLLSILACRPAELILVTTHGKRESLESVVNSLAFPNVRVMHTHIANKRLQVCEALPEVKTSITIMADDDVTWPSTMLPWILAPFEDPKIGGVGTSQRVKRERNASWTARMWNWLGAAYIERRNFEISATHNIDGGTSCMSGRTGAYRSEILSSHEFLEGFKNEKWRRWILNADDDNFVTRWLVGHQWKTWIQYNPECELETTLENGHKFLYQCTSQQPWCVYALHIATFTSLTFAVDPLLLASCWWATGEWSYGNRQYAFWSQFMFMFGFTKVVKLLGLFRRHPIDVVFLPASIIFGYLHGLIKLYALMTLNMPCHAGTPSRAWNRSLTVAKTSWGSRADADADDDQRLAPAPAQSMVLKTPPGSTSLILYNVRQKVRPMSGWTGDAGNKREGKTVWAAYESETPHRALRPSLPLLEMQEAIGRTAAAAH</sequence>
<feature type="transmembrane region" description="Helical" evidence="8">
    <location>
        <begin position="376"/>
        <end position="398"/>
    </location>
</feature>
<keyword evidence="10" id="KW-1185">Reference proteome</keyword>
<keyword evidence="5 8" id="KW-1133">Transmembrane helix</keyword>
<accession>A0A151GKA6</accession>